<keyword evidence="2" id="KW-0413">Isomerase</keyword>
<dbReference type="Pfam" id="PF13474">
    <property type="entry name" value="SnoaL_3"/>
    <property type="match status" value="1"/>
</dbReference>
<accession>A0A317PKE7</accession>
<keyword evidence="3" id="KW-1185">Reference proteome</keyword>
<dbReference type="GO" id="GO:0016853">
    <property type="term" value="F:isomerase activity"/>
    <property type="evidence" value="ECO:0007669"/>
    <property type="project" value="UniProtKB-KW"/>
</dbReference>
<reference evidence="2 3" key="1">
    <citation type="submission" date="2018-05" db="EMBL/GenBank/DDBJ databases">
        <title>Genomic Encyclopedia of Type Strains, Phase IV (KMG-IV): sequencing the most valuable type-strain genomes for metagenomic binning, comparative biology and taxonomic classification.</title>
        <authorList>
            <person name="Goeker M."/>
        </authorList>
    </citation>
    <scope>NUCLEOTIDE SEQUENCE [LARGE SCALE GENOMIC DNA]</scope>
    <source>
        <strain evidence="2 3">DSM 16791</strain>
    </source>
</reference>
<proteinExistence type="predicted"/>
<dbReference type="OrthoDB" id="8420006at2"/>
<protein>
    <submittedName>
        <fullName evidence="2">Ketosteroid isomerase-like protein</fullName>
    </submittedName>
</protein>
<gene>
    <name evidence="2" type="ORF">DFR52_103471</name>
</gene>
<evidence type="ECO:0000259" key="1">
    <source>
        <dbReference type="Pfam" id="PF13474"/>
    </source>
</evidence>
<evidence type="ECO:0000313" key="2">
    <source>
        <dbReference type="EMBL" id="PWW00268.1"/>
    </source>
</evidence>
<organism evidence="2 3">
    <name type="scientific">Hoeflea marina</name>
    <dbReference type="NCBI Taxonomy" id="274592"/>
    <lineage>
        <taxon>Bacteria</taxon>
        <taxon>Pseudomonadati</taxon>
        <taxon>Pseudomonadota</taxon>
        <taxon>Alphaproteobacteria</taxon>
        <taxon>Hyphomicrobiales</taxon>
        <taxon>Rhizobiaceae</taxon>
        <taxon>Hoeflea</taxon>
    </lineage>
</organism>
<sequence length="137" mass="14936">MTDTTDIPTTVLAAADALVRAFGAHDRKAYFEAFSPAATFVFHTLDRTLANRAEYEAVWSLWESRDGFRVLGCRSSERKVQLAGDVAIFTHAVETDVSIAGSTTTSSERETIVFAREPGGRWLAVHEHLSAMAMAAA</sequence>
<dbReference type="SUPFAM" id="SSF54427">
    <property type="entry name" value="NTF2-like"/>
    <property type="match status" value="1"/>
</dbReference>
<feature type="domain" description="SnoaL-like" evidence="1">
    <location>
        <begin position="11"/>
        <end position="133"/>
    </location>
</feature>
<comment type="caution">
    <text evidence="2">The sequence shown here is derived from an EMBL/GenBank/DDBJ whole genome shotgun (WGS) entry which is preliminary data.</text>
</comment>
<dbReference type="RefSeq" id="WP_110032504.1">
    <property type="nucleotide sequence ID" value="NZ_QGTR01000003.1"/>
</dbReference>
<dbReference type="Gene3D" id="3.10.450.50">
    <property type="match status" value="1"/>
</dbReference>
<dbReference type="InterPro" id="IPR032710">
    <property type="entry name" value="NTF2-like_dom_sf"/>
</dbReference>
<dbReference type="Proteomes" id="UP000246352">
    <property type="component" value="Unassembled WGS sequence"/>
</dbReference>
<dbReference type="EMBL" id="QGTR01000003">
    <property type="protein sequence ID" value="PWW00268.1"/>
    <property type="molecule type" value="Genomic_DNA"/>
</dbReference>
<name>A0A317PKE7_9HYPH</name>
<evidence type="ECO:0000313" key="3">
    <source>
        <dbReference type="Proteomes" id="UP000246352"/>
    </source>
</evidence>
<dbReference type="AlphaFoldDB" id="A0A317PKE7"/>
<dbReference type="InterPro" id="IPR037401">
    <property type="entry name" value="SnoaL-like"/>
</dbReference>